<dbReference type="SMART" id="SM00849">
    <property type="entry name" value="Lactamase_B"/>
    <property type="match status" value="1"/>
</dbReference>
<dbReference type="Gene3D" id="3.60.15.10">
    <property type="entry name" value="Ribonuclease Z/Hydroxyacylglutathione hydrolase-like"/>
    <property type="match status" value="1"/>
</dbReference>
<dbReference type="InterPro" id="IPR036866">
    <property type="entry name" value="RibonucZ/Hydroxyglut_hydro"/>
</dbReference>
<dbReference type="AlphaFoldDB" id="A0A8J2FRT9"/>
<dbReference type="RefSeq" id="WP_236027802.1">
    <property type="nucleotide sequence ID" value="NZ_CAJNOB010000001.1"/>
</dbReference>
<proteinExistence type="predicted"/>
<sequence length="315" mass="35630">MEPKVEVGFPRIGGEAGVGPRLANPTNAICPVSRRRRKNFVLDILLPSLFIRREGTPCKPIFPEIPEGKVCLTWIGHASFLIQTSKHNILIDPNWANWIMVIRRLRHAGLAIEDLPNVDLVLVTHAHFDHLNRKSLRAIAASQPIVVPYGVGGLVSGLGFTQIHEMRWWDQWEFRGLSITFTPARHWGARFVADRHRGYGGFCLAFEDRRIYHCGDTAYFAGFREIGRRLQPQIVLMPIGAYEPPSGRDVHIDPEKAVQAFLELGAEVMIPMHFGTYRMSYEPLYEPAQRLLVAAARSGVLSRIRFLHEGVPSLF</sequence>
<dbReference type="InterPro" id="IPR001279">
    <property type="entry name" value="Metallo-B-lactamas"/>
</dbReference>
<dbReference type="PANTHER" id="PTHR15032:SF36">
    <property type="entry name" value="METALLO-BETA-LACTAMASE DOMAIN-CONTAINING PROTEIN"/>
    <property type="match status" value="1"/>
</dbReference>
<dbReference type="Proteomes" id="UP000663859">
    <property type="component" value="Unassembled WGS sequence"/>
</dbReference>
<protein>
    <submittedName>
        <fullName evidence="2">L-ascorbate metabolism protein UlaG, beta-lactamase superfamily</fullName>
    </submittedName>
</protein>
<evidence type="ECO:0000313" key="3">
    <source>
        <dbReference type="Proteomes" id="UP000663859"/>
    </source>
</evidence>
<keyword evidence="3" id="KW-1185">Reference proteome</keyword>
<dbReference type="GO" id="GO:0005737">
    <property type="term" value="C:cytoplasm"/>
    <property type="evidence" value="ECO:0007669"/>
    <property type="project" value="TreeGrafter"/>
</dbReference>
<dbReference type="EMBL" id="CAJNOB010000001">
    <property type="protein sequence ID" value="CAF0689929.1"/>
    <property type="molecule type" value="Genomic_DNA"/>
</dbReference>
<name>A0A8J2FRT9_9BACT</name>
<dbReference type="SUPFAM" id="SSF56281">
    <property type="entry name" value="Metallo-hydrolase/oxidoreductase"/>
    <property type="match status" value="1"/>
</dbReference>
<feature type="domain" description="Metallo-beta-lactamase" evidence="1">
    <location>
        <begin position="76"/>
        <end position="273"/>
    </location>
</feature>
<reference evidence="2" key="1">
    <citation type="submission" date="2021-02" db="EMBL/GenBank/DDBJ databases">
        <authorList>
            <person name="Cremers G."/>
            <person name="Picone N."/>
        </authorList>
    </citation>
    <scope>NUCLEOTIDE SEQUENCE</scope>
    <source>
        <strain evidence="2">PQ17</strain>
    </source>
</reference>
<evidence type="ECO:0000259" key="1">
    <source>
        <dbReference type="SMART" id="SM00849"/>
    </source>
</evidence>
<accession>A0A8J2FRT9</accession>
<dbReference type="Pfam" id="PF12706">
    <property type="entry name" value="Lactamase_B_2"/>
    <property type="match status" value="1"/>
</dbReference>
<gene>
    <name evidence="2" type="ORF">MPNT_10438</name>
</gene>
<evidence type="ECO:0000313" key="2">
    <source>
        <dbReference type="EMBL" id="CAF0689929.1"/>
    </source>
</evidence>
<organism evidence="2 3">
    <name type="scientific">Candidatus Methylacidithermus pantelleriae</name>
    <dbReference type="NCBI Taxonomy" id="2744239"/>
    <lineage>
        <taxon>Bacteria</taxon>
        <taxon>Pseudomonadati</taxon>
        <taxon>Verrucomicrobiota</taxon>
        <taxon>Methylacidiphilae</taxon>
        <taxon>Methylacidiphilales</taxon>
        <taxon>Methylacidiphilaceae</taxon>
        <taxon>Candidatus Methylacidithermus</taxon>
    </lineage>
</organism>
<dbReference type="PANTHER" id="PTHR15032">
    <property type="entry name" value="N-ACYL-PHOSPHATIDYLETHANOLAMINE-HYDROLYZING PHOSPHOLIPASE D"/>
    <property type="match status" value="1"/>
</dbReference>
<comment type="caution">
    <text evidence="2">The sequence shown here is derived from an EMBL/GenBank/DDBJ whole genome shotgun (WGS) entry which is preliminary data.</text>
</comment>